<evidence type="ECO:0000313" key="1">
    <source>
        <dbReference type="EMBL" id="ATB46327.1"/>
    </source>
</evidence>
<dbReference type="Proteomes" id="UP000217343">
    <property type="component" value="Chromosome"/>
</dbReference>
<evidence type="ECO:0000313" key="2">
    <source>
        <dbReference type="Proteomes" id="UP000217343"/>
    </source>
</evidence>
<organism evidence="1 2">
    <name type="scientific">Corallococcus macrosporus DSM 14697</name>
    <dbReference type="NCBI Taxonomy" id="1189310"/>
    <lineage>
        <taxon>Bacteria</taxon>
        <taxon>Pseudomonadati</taxon>
        <taxon>Myxococcota</taxon>
        <taxon>Myxococcia</taxon>
        <taxon>Myxococcales</taxon>
        <taxon>Cystobacterineae</taxon>
        <taxon>Myxococcaceae</taxon>
        <taxon>Corallococcus</taxon>
    </lineage>
</organism>
<sequence length="75" mass="8177">MALAVPGSSANFASKRSVATTFSVPSEMSRADSSRICRQMPTWIFLGLHRRMAVRSFVAPRFSGQRGMGRSGTPE</sequence>
<dbReference type="KEGG" id="mmas:MYMAC_001919"/>
<reference evidence="1 2" key="1">
    <citation type="submission" date="2017-06" db="EMBL/GenBank/DDBJ databases">
        <title>Sequencing and comparative analysis of myxobacterial genomes.</title>
        <authorList>
            <person name="Rupp O."/>
            <person name="Goesmann A."/>
            <person name="Sogaard-Andersen L."/>
        </authorList>
    </citation>
    <scope>NUCLEOTIDE SEQUENCE [LARGE SCALE GENOMIC DNA]</scope>
    <source>
        <strain evidence="1 2">DSM 14697</strain>
    </source>
</reference>
<gene>
    <name evidence="1" type="ORF">MYMAC_001919</name>
</gene>
<name>A0A250JS81_9BACT</name>
<protein>
    <submittedName>
        <fullName evidence="1">Uncharacterized protein</fullName>
    </submittedName>
</protein>
<accession>A0A250JS81</accession>
<dbReference type="EMBL" id="CP022203">
    <property type="protein sequence ID" value="ATB46327.1"/>
    <property type="molecule type" value="Genomic_DNA"/>
</dbReference>
<dbReference type="AlphaFoldDB" id="A0A250JS81"/>
<proteinExistence type="predicted"/>
<keyword evidence="2" id="KW-1185">Reference proteome</keyword>